<evidence type="ECO:0000256" key="3">
    <source>
        <dbReference type="ARBA" id="ARBA00022840"/>
    </source>
</evidence>
<dbReference type="SUPFAM" id="SSF75304">
    <property type="entry name" value="Amidase signature (AS) enzymes"/>
    <property type="match status" value="1"/>
</dbReference>
<evidence type="ECO:0000313" key="9">
    <source>
        <dbReference type="EMBL" id="RKD28997.1"/>
    </source>
</evidence>
<evidence type="ECO:0000256" key="5">
    <source>
        <dbReference type="ARBA" id="ARBA00025295"/>
    </source>
</evidence>
<reference evidence="9 10" key="1">
    <citation type="submission" date="2016-08" db="EMBL/GenBank/DDBJ databases">
        <title>Novel Firmicutes and Novel Genomes.</title>
        <authorList>
            <person name="Poppleton D.I."/>
            <person name="Gribaldo S."/>
        </authorList>
    </citation>
    <scope>NUCLEOTIDE SEQUENCE [LARGE SCALE GENOMIC DNA]</scope>
    <source>
        <strain evidence="9 10">CTT3</strain>
    </source>
</reference>
<evidence type="ECO:0000256" key="2">
    <source>
        <dbReference type="ARBA" id="ARBA00022741"/>
    </source>
</evidence>
<dbReference type="GO" id="GO:0006412">
    <property type="term" value="P:translation"/>
    <property type="evidence" value="ECO:0007669"/>
    <property type="project" value="UniProtKB-UniRule"/>
</dbReference>
<dbReference type="PANTHER" id="PTHR11895">
    <property type="entry name" value="TRANSAMIDASE"/>
    <property type="match status" value="1"/>
</dbReference>
<dbReference type="Pfam" id="PF01425">
    <property type="entry name" value="Amidase"/>
    <property type="match status" value="1"/>
</dbReference>
<keyword evidence="9" id="KW-0808">Transferase</keyword>
<dbReference type="GO" id="GO:0016740">
    <property type="term" value="F:transferase activity"/>
    <property type="evidence" value="ECO:0007669"/>
    <property type="project" value="UniProtKB-KW"/>
</dbReference>
<accession>A0A419SUV7</accession>
<organism evidence="9 10">
    <name type="scientific">Thermohalobacter berrensis</name>
    <dbReference type="NCBI Taxonomy" id="99594"/>
    <lineage>
        <taxon>Bacteria</taxon>
        <taxon>Bacillati</taxon>
        <taxon>Bacillota</taxon>
        <taxon>Tissierellia</taxon>
        <taxon>Tissierellales</taxon>
        <taxon>Thermohalobacteraceae</taxon>
        <taxon>Thermohalobacter</taxon>
    </lineage>
</organism>
<keyword evidence="3 6" id="KW-0067">ATP-binding</keyword>
<dbReference type="GO" id="GO:0005524">
    <property type="term" value="F:ATP binding"/>
    <property type="evidence" value="ECO:0007669"/>
    <property type="project" value="UniProtKB-KW"/>
</dbReference>
<comment type="similarity">
    <text evidence="6">Belongs to the amidase family. GatA subfamily.</text>
</comment>
<name>A0A419SUV7_9FIRM</name>
<comment type="caution">
    <text evidence="9">The sequence shown here is derived from an EMBL/GenBank/DDBJ whole genome shotgun (WGS) entry which is preliminary data.</text>
</comment>
<dbReference type="AlphaFoldDB" id="A0A419SUV7"/>
<keyword evidence="4 6" id="KW-0648">Protein biosynthesis</keyword>
<evidence type="ECO:0000256" key="6">
    <source>
        <dbReference type="HAMAP-Rule" id="MF_00120"/>
    </source>
</evidence>
<dbReference type="HAMAP" id="MF_00120">
    <property type="entry name" value="GatA"/>
    <property type="match status" value="1"/>
</dbReference>
<keyword evidence="10" id="KW-1185">Reference proteome</keyword>
<keyword evidence="2 6" id="KW-0547">Nucleotide-binding</keyword>
<keyword evidence="1 6" id="KW-0436">Ligase</keyword>
<gene>
    <name evidence="6 9" type="primary">gatA</name>
    <name evidence="9" type="ORF">BET03_06530</name>
</gene>
<comment type="function">
    <text evidence="5 6">Allows the formation of correctly charged Gln-tRNA(Gln) through the transamidation of misacylated Glu-tRNA(Gln) in organisms which lack glutaminyl-tRNA synthetase. The reaction takes place in the presence of glutamine and ATP through an activated gamma-phospho-Glu-tRNA(Gln).</text>
</comment>
<dbReference type="InterPro" id="IPR004412">
    <property type="entry name" value="GatA"/>
</dbReference>
<protein>
    <recommendedName>
        <fullName evidence="6">Glutamyl-tRNA(Gln) amidotransferase subunit A</fullName>
        <shortName evidence="6">Glu-ADT subunit A</shortName>
        <ecNumber evidence="6">6.3.5.7</ecNumber>
    </recommendedName>
</protein>
<sequence>MDLNNFTIHELRDKLRKKEISSEELVNRYFKRIEKVEGKVESYITLTKEEALKKAKEVDEKLAKGEELGDLAGIPVAVKDNIVTEGVKTTCGSKMLENFVPPYDATVTKKLKDEDAIILGKTNLDEFAMGSSTENSAFKTTKNPWDLSRVPGGSSGGSAAAVVSDEAVYALGSSTGGSIRQPAAFCGIVGLKPTYGLVSRYGLVAFASSLDQIGPMTKDVEDCAIVLNNIAGYDKMDSTSVNREKVDYTKALKEGVKGLKIALPKEYFDDRIDSRVKDKIYDAVKVLEGLGAEVSEVSLPHSEYALSTYYIIAPAEASSNLARFDGVRYGYRTENYNSIDELFIKTRSEGFGEEVKRRIMVGTYCLSSGYYDAYYKRAQKVRTLIKKDFEDVFKKYDVIISPTTPTLPFKIGEKKEDPISMYLSDILTVSINLAGVPALSMPCGYIDGLPVGMQIIGKAFDESTILKTAYAYEQNSNYEKKTPEIK</sequence>
<proteinExistence type="inferred from homology"/>
<dbReference type="EC" id="6.3.5.7" evidence="6"/>
<feature type="active site" description="Charge relay system" evidence="6">
    <location>
        <position position="154"/>
    </location>
</feature>
<evidence type="ECO:0000259" key="8">
    <source>
        <dbReference type="Pfam" id="PF01425"/>
    </source>
</evidence>
<dbReference type="OrthoDB" id="9811471at2"/>
<feature type="active site" description="Acyl-ester intermediate" evidence="6">
    <location>
        <position position="178"/>
    </location>
</feature>
<evidence type="ECO:0000256" key="7">
    <source>
        <dbReference type="SAM" id="Coils"/>
    </source>
</evidence>
<dbReference type="InterPro" id="IPR000120">
    <property type="entry name" value="Amidase"/>
</dbReference>
<evidence type="ECO:0000256" key="1">
    <source>
        <dbReference type="ARBA" id="ARBA00022598"/>
    </source>
</evidence>
<dbReference type="PANTHER" id="PTHR11895:SF151">
    <property type="entry name" value="GLUTAMYL-TRNA(GLN) AMIDOTRANSFERASE SUBUNIT A"/>
    <property type="match status" value="1"/>
</dbReference>
<dbReference type="Proteomes" id="UP000284177">
    <property type="component" value="Unassembled WGS sequence"/>
</dbReference>
<comment type="catalytic activity">
    <reaction evidence="6">
        <text>L-glutamyl-tRNA(Gln) + L-glutamine + ATP + H2O = L-glutaminyl-tRNA(Gln) + L-glutamate + ADP + phosphate + H(+)</text>
        <dbReference type="Rhea" id="RHEA:17521"/>
        <dbReference type="Rhea" id="RHEA-COMP:9681"/>
        <dbReference type="Rhea" id="RHEA-COMP:9684"/>
        <dbReference type="ChEBI" id="CHEBI:15377"/>
        <dbReference type="ChEBI" id="CHEBI:15378"/>
        <dbReference type="ChEBI" id="CHEBI:29985"/>
        <dbReference type="ChEBI" id="CHEBI:30616"/>
        <dbReference type="ChEBI" id="CHEBI:43474"/>
        <dbReference type="ChEBI" id="CHEBI:58359"/>
        <dbReference type="ChEBI" id="CHEBI:78520"/>
        <dbReference type="ChEBI" id="CHEBI:78521"/>
        <dbReference type="ChEBI" id="CHEBI:456216"/>
        <dbReference type="EC" id="6.3.5.7"/>
    </reaction>
</comment>
<feature type="active site" description="Charge relay system" evidence="6">
    <location>
        <position position="79"/>
    </location>
</feature>
<dbReference type="GO" id="GO:0030956">
    <property type="term" value="C:glutamyl-tRNA(Gln) amidotransferase complex"/>
    <property type="evidence" value="ECO:0007669"/>
    <property type="project" value="InterPro"/>
</dbReference>
<dbReference type="EMBL" id="MCIB01000039">
    <property type="protein sequence ID" value="RKD28997.1"/>
    <property type="molecule type" value="Genomic_DNA"/>
</dbReference>
<feature type="domain" description="Amidase" evidence="8">
    <location>
        <begin position="24"/>
        <end position="466"/>
    </location>
</feature>
<dbReference type="GO" id="GO:0050567">
    <property type="term" value="F:glutaminyl-tRNA synthase (glutamine-hydrolyzing) activity"/>
    <property type="evidence" value="ECO:0007669"/>
    <property type="project" value="UniProtKB-UniRule"/>
</dbReference>
<dbReference type="RefSeq" id="WP_120170657.1">
    <property type="nucleotide sequence ID" value="NZ_MCIB01000039.1"/>
</dbReference>
<dbReference type="InterPro" id="IPR036928">
    <property type="entry name" value="AS_sf"/>
</dbReference>
<dbReference type="InterPro" id="IPR023631">
    <property type="entry name" value="Amidase_dom"/>
</dbReference>
<dbReference type="Gene3D" id="3.90.1300.10">
    <property type="entry name" value="Amidase signature (AS) domain"/>
    <property type="match status" value="1"/>
</dbReference>
<feature type="coiled-coil region" evidence="7">
    <location>
        <begin position="8"/>
        <end position="68"/>
    </location>
</feature>
<dbReference type="NCBIfam" id="TIGR00132">
    <property type="entry name" value="gatA"/>
    <property type="match status" value="1"/>
</dbReference>
<evidence type="ECO:0000313" key="10">
    <source>
        <dbReference type="Proteomes" id="UP000284177"/>
    </source>
</evidence>
<keyword evidence="7" id="KW-0175">Coiled coil</keyword>
<evidence type="ECO:0000256" key="4">
    <source>
        <dbReference type="ARBA" id="ARBA00022917"/>
    </source>
</evidence>
<comment type="subunit">
    <text evidence="6">Heterotrimer of A, B and C subunits.</text>
</comment>